<dbReference type="AlphaFoldDB" id="A0A0D5NMI5"/>
<accession>A0A0D5NMI5</accession>
<evidence type="ECO:0000313" key="1">
    <source>
        <dbReference type="EMBL" id="AJY76375.1"/>
    </source>
</evidence>
<name>A0A0D5NMI5_9BACL</name>
<proteinExistence type="predicted"/>
<reference evidence="2" key="2">
    <citation type="submission" date="2015-03" db="EMBL/GenBank/DDBJ databases">
        <title>Genome sequence of Paenibacillus beijingensis strain DSM 24997T.</title>
        <authorList>
            <person name="Kwak Y."/>
            <person name="Shin J.-H."/>
        </authorList>
    </citation>
    <scope>NUCLEOTIDE SEQUENCE [LARGE SCALE GENOMIC DNA]</scope>
    <source>
        <strain evidence="2">DSM 24997</strain>
    </source>
</reference>
<gene>
    <name evidence="1" type="ORF">VN24_19630</name>
</gene>
<dbReference type="EMBL" id="CP011058">
    <property type="protein sequence ID" value="AJY76375.1"/>
    <property type="molecule type" value="Genomic_DNA"/>
</dbReference>
<keyword evidence="2" id="KW-1185">Reference proteome</keyword>
<dbReference type="PATRIC" id="fig|1126833.4.peg.4327"/>
<dbReference type="Proteomes" id="UP000032633">
    <property type="component" value="Chromosome"/>
</dbReference>
<reference evidence="1 2" key="1">
    <citation type="journal article" date="2015" name="J. Biotechnol.">
        <title>Complete genome sequence of Paenibacillus beijingensis 7188(T) (=DSM 24997(T)), a novel rhizobacterium from jujube garden soil.</title>
        <authorList>
            <person name="Kwak Y."/>
            <person name="Shin J.H."/>
        </authorList>
    </citation>
    <scope>NUCLEOTIDE SEQUENCE [LARGE SCALE GENOMIC DNA]</scope>
    <source>
        <strain evidence="1 2">DSM 24997</strain>
    </source>
</reference>
<sequence>MNRATRFKKNRPGRLSRQILIRRLNIKRSDLDEDNGGYFSFRPPAYSLYKGFDKKRIIGLPGAHNTFQLM</sequence>
<organism evidence="1 2">
    <name type="scientific">Paenibacillus beijingensis</name>
    <dbReference type="NCBI Taxonomy" id="1126833"/>
    <lineage>
        <taxon>Bacteria</taxon>
        <taxon>Bacillati</taxon>
        <taxon>Bacillota</taxon>
        <taxon>Bacilli</taxon>
        <taxon>Bacillales</taxon>
        <taxon>Paenibacillaceae</taxon>
        <taxon>Paenibacillus</taxon>
    </lineage>
</organism>
<dbReference type="HOGENOM" id="CLU_2754037_0_0_9"/>
<evidence type="ECO:0000313" key="2">
    <source>
        <dbReference type="Proteomes" id="UP000032633"/>
    </source>
</evidence>
<dbReference type="KEGG" id="pbj:VN24_19630"/>
<protein>
    <submittedName>
        <fullName evidence="1">Uncharacterized protein</fullName>
    </submittedName>
</protein>